<evidence type="ECO:0000313" key="2">
    <source>
        <dbReference type="EMBL" id="WEW56928.1"/>
    </source>
</evidence>
<feature type="compositionally biased region" description="Basic residues" evidence="1">
    <location>
        <begin position="118"/>
        <end position="136"/>
    </location>
</feature>
<accession>A0AAF0DEW6</accession>
<dbReference type="InterPro" id="IPR022190">
    <property type="entry name" value="DUF3716"/>
</dbReference>
<name>A0AAF0DEW6_9EURO</name>
<sequence>MALETCVAAKEVTMTSVVRPLRWRLSLGSIAYRPLTKGAPYNSVIAQCRGEVQKKPCCACAGLHGPFSECVIAITPNGKSIGKGACANCLWRGAPNRCTLRSDYKEPEKTTSPSPKAVRTRAVKKPTKTTQKGKKSVAKDSADKLP</sequence>
<dbReference type="Proteomes" id="UP001219355">
    <property type="component" value="Chromosome 1"/>
</dbReference>
<feature type="region of interest" description="Disordered" evidence="1">
    <location>
        <begin position="100"/>
        <end position="146"/>
    </location>
</feature>
<gene>
    <name evidence="2" type="ORF">PRK78_002386</name>
</gene>
<keyword evidence="3" id="KW-1185">Reference proteome</keyword>
<dbReference type="EMBL" id="CP120627">
    <property type="protein sequence ID" value="WEW56928.1"/>
    <property type="molecule type" value="Genomic_DNA"/>
</dbReference>
<protein>
    <submittedName>
        <fullName evidence="2">Uncharacterized protein</fullName>
    </submittedName>
</protein>
<reference evidence="2" key="1">
    <citation type="submission" date="2023-03" db="EMBL/GenBank/DDBJ databases">
        <title>Emydomyces testavorans Genome Sequence.</title>
        <authorList>
            <person name="Hoyer L."/>
        </authorList>
    </citation>
    <scope>NUCLEOTIDE SEQUENCE</scope>
    <source>
        <strain evidence="2">16-2883</strain>
    </source>
</reference>
<dbReference type="Pfam" id="PF12511">
    <property type="entry name" value="DUF3716"/>
    <property type="match status" value="1"/>
</dbReference>
<proteinExistence type="predicted"/>
<dbReference type="AlphaFoldDB" id="A0AAF0DEW6"/>
<feature type="compositionally biased region" description="Basic and acidic residues" evidence="1">
    <location>
        <begin position="137"/>
        <end position="146"/>
    </location>
</feature>
<organism evidence="2 3">
    <name type="scientific">Emydomyces testavorans</name>
    <dbReference type="NCBI Taxonomy" id="2070801"/>
    <lineage>
        <taxon>Eukaryota</taxon>
        <taxon>Fungi</taxon>
        <taxon>Dikarya</taxon>
        <taxon>Ascomycota</taxon>
        <taxon>Pezizomycotina</taxon>
        <taxon>Eurotiomycetes</taxon>
        <taxon>Eurotiomycetidae</taxon>
        <taxon>Onygenales</taxon>
        <taxon>Nannizziopsiaceae</taxon>
        <taxon>Emydomyces</taxon>
    </lineage>
</organism>
<evidence type="ECO:0000313" key="3">
    <source>
        <dbReference type="Proteomes" id="UP001219355"/>
    </source>
</evidence>
<evidence type="ECO:0000256" key="1">
    <source>
        <dbReference type="SAM" id="MobiDB-lite"/>
    </source>
</evidence>
<feature type="compositionally biased region" description="Basic and acidic residues" evidence="1">
    <location>
        <begin position="100"/>
        <end position="109"/>
    </location>
</feature>